<feature type="domain" description="DUF4189" evidence="2">
    <location>
        <begin position="27"/>
        <end position="124"/>
    </location>
</feature>
<protein>
    <submittedName>
        <fullName evidence="3">DUF4189 domain-containing protein</fullName>
    </submittedName>
</protein>
<dbReference type="EMBL" id="JBHRTR010000015">
    <property type="protein sequence ID" value="MFC3226786.1"/>
    <property type="molecule type" value="Genomic_DNA"/>
</dbReference>
<dbReference type="Proteomes" id="UP001595528">
    <property type="component" value="Unassembled WGS sequence"/>
</dbReference>
<organism evidence="3 4">
    <name type="scientific">Marinibaculum pumilum</name>
    <dbReference type="NCBI Taxonomy" id="1766165"/>
    <lineage>
        <taxon>Bacteria</taxon>
        <taxon>Pseudomonadati</taxon>
        <taxon>Pseudomonadota</taxon>
        <taxon>Alphaproteobacteria</taxon>
        <taxon>Rhodospirillales</taxon>
        <taxon>Rhodospirillaceae</taxon>
        <taxon>Marinibaculum</taxon>
    </lineage>
</organism>
<reference evidence="4" key="1">
    <citation type="journal article" date="2019" name="Int. J. Syst. Evol. Microbiol.">
        <title>The Global Catalogue of Microorganisms (GCM) 10K type strain sequencing project: providing services to taxonomists for standard genome sequencing and annotation.</title>
        <authorList>
            <consortium name="The Broad Institute Genomics Platform"/>
            <consortium name="The Broad Institute Genome Sequencing Center for Infectious Disease"/>
            <person name="Wu L."/>
            <person name="Ma J."/>
        </authorList>
    </citation>
    <scope>NUCLEOTIDE SEQUENCE [LARGE SCALE GENOMIC DNA]</scope>
    <source>
        <strain evidence="4">KCTC 42964</strain>
    </source>
</reference>
<keyword evidence="4" id="KW-1185">Reference proteome</keyword>
<dbReference type="RefSeq" id="WP_379898908.1">
    <property type="nucleotide sequence ID" value="NZ_JBHRTR010000015.1"/>
</dbReference>
<evidence type="ECO:0000259" key="2">
    <source>
        <dbReference type="Pfam" id="PF13827"/>
    </source>
</evidence>
<sequence length="126" mass="12609">MIGKVKVFGGAAILACLVAGPAMADAYAALSFDPAAGAVGMSSHATKAEAEAGATKECRKEGGGQKCDEHVWSHNGCISLIVATKTAYGIGLAGSEDAAKKIATEKCVQTGGSESSCKDHFTACAN</sequence>
<feature type="signal peptide" evidence="1">
    <location>
        <begin position="1"/>
        <end position="24"/>
    </location>
</feature>
<proteinExistence type="predicted"/>
<keyword evidence="1" id="KW-0732">Signal</keyword>
<accession>A0ABV7KWL8</accession>
<feature type="chain" id="PRO_5046830841" evidence="1">
    <location>
        <begin position="25"/>
        <end position="126"/>
    </location>
</feature>
<name>A0ABV7KWL8_9PROT</name>
<dbReference type="Pfam" id="PF13827">
    <property type="entry name" value="DUF4189"/>
    <property type="match status" value="1"/>
</dbReference>
<evidence type="ECO:0000256" key="1">
    <source>
        <dbReference type="SAM" id="SignalP"/>
    </source>
</evidence>
<evidence type="ECO:0000313" key="4">
    <source>
        <dbReference type="Proteomes" id="UP001595528"/>
    </source>
</evidence>
<gene>
    <name evidence="3" type="ORF">ACFOGJ_06075</name>
</gene>
<comment type="caution">
    <text evidence="3">The sequence shown here is derived from an EMBL/GenBank/DDBJ whole genome shotgun (WGS) entry which is preliminary data.</text>
</comment>
<evidence type="ECO:0000313" key="3">
    <source>
        <dbReference type="EMBL" id="MFC3226786.1"/>
    </source>
</evidence>
<dbReference type="InterPro" id="IPR025240">
    <property type="entry name" value="DUF4189"/>
</dbReference>